<dbReference type="GO" id="GO:0004386">
    <property type="term" value="F:helicase activity"/>
    <property type="evidence" value="ECO:0007669"/>
    <property type="project" value="InterPro"/>
</dbReference>
<comment type="caution">
    <text evidence="10">The sequence shown here is derived from an EMBL/GenBank/DDBJ whole genome shotgun (WGS) entry which is preliminary data.</text>
</comment>
<dbReference type="PANTHER" id="PTHR10887">
    <property type="entry name" value="DNA2/NAM7 HELICASE FAMILY"/>
    <property type="match status" value="1"/>
</dbReference>
<evidence type="ECO:0000313" key="11">
    <source>
        <dbReference type="Proteomes" id="UP000078343"/>
    </source>
</evidence>
<keyword evidence="4" id="KW-0863">Zinc-finger</keyword>
<evidence type="ECO:0000256" key="1">
    <source>
        <dbReference type="ARBA" id="ARBA00004496"/>
    </source>
</evidence>
<evidence type="ECO:0000256" key="3">
    <source>
        <dbReference type="ARBA" id="ARBA00022723"/>
    </source>
</evidence>
<dbReference type="GO" id="GO:0002376">
    <property type="term" value="P:immune system process"/>
    <property type="evidence" value="ECO:0007669"/>
    <property type="project" value="UniProtKB-KW"/>
</dbReference>
<sequence>MEGMSLEKRGKMMKEQAIPLCQVITHPHVLASPLLDVHVGTIYNFIYGVQGQRAVQFFKSLVATLTEHNQFDVLPSEIEAVVKAFSKIIDCNTHAIVNDELRPLADSLFDIVAQIDESEAHESRKLVNRINQRLGIGRELTGWKPPKTAAPPRAIFTLQQDLPGELSNKGPRHDNDHVNAYDIQIMPTFEEISATRAEYLPSMSQQAWHLPGVSGLLDRHFRLLREDTVGQLRDAVREEVQASHCLENRGKHQGPRKLTYDNAQVVKFDFNKWQGLLITIGFDQPHHLRQRSAKQRKEWWEFQKRLRIGSLLCLLSNGALIFCSVVECKPTKPSVTTNFSSSSDDEPIQKQPERPLDLFSDPVRAFTTVSLVSDATEGVLGLMKASASAPAKIVEFPGVLLPSFEPTLRALQTMLRSPEMPFSDYLAPEPQTDLSMIEAPYYATRPNFEFDLSCIMKENLPMRISINDKTNHEAFRENSILDRAQADALLTSLNRALALIQGPPGTGKSFTGVALIKVLLAVQARAKLGPILCVCYTNHALDQLLEDLVRHGIDQIVRIGSQSKSEMLQDCNLRLLANNVELTKTEKRQHWVLKLKLEEDERDISRAIKRLSVTGDVAALKSYLEIYQPKTYLALFIGGRDDDGFERVAHHKTSLLTAWRKGGSHQGPTRKLRHLLQEPDIESLTHTERQRVYHHWLAESKKTAQTELLTALAEYKEHKVQLDQVRADVDLRCLQQAKIIGVTTTGLARTLPLLRKLNSKVLVCEEAGEVLEAHILTALLPSLEHAILIGDHLQLPPHIQSYELSRECSSGKRHSLDISLFERLVTPSCSTQTAVPFSTLETQRRMHPSISELIRNTLYPQLRDSPAVETYPPITGLARRLFWLDHAHPEDGATSESDSMTSYSNTFEVQMVTSLVSHLVRQGIYHANDLAVLTPYLGQLQKIRRALQGLFEISLTEGDMLELEKEEVGKDNNEPSHSAFPTLQKTSLSRALKVSTIDNFQGEEAKVVIISLVRSNDQNKCGFLRASNRINVLLSRAKHGMYIIGNSRTSVHVPMWASVVEMLQSGDNFGESLQLQCPRHPQATMSVSKPDDFAIFSPEGGTGLFALSLAVTIGLNFHAASTSKATSLAAKLLVERLFHAAMPAHVLAMCVRKEKMAKSSKKTIGFANRLAAVPSNRADTCVRKNVTGIVLVLHAELLAKCRATTQDAQNAAMSPAFRAQRESALPVALTALAPFPARLHVIGFLVQSAAPRFCQICAPEDVKKMVVDLILMEEYHEINLDDSPCIIPPCGHPLTVQSMDGQMEMSKHYATDGTNIRITDSSIPFSKDELKVCSNCRGSLRTISRYGRIVRRGLIDDATKKFISAANRQYVSLCESVYQHQAKLAESIKDVRSLGNGMNLEKLTLSGGRKEQIKLIFEAAHNTRYSLIAKTRSQVNKYLRQVDVEEQPFKRVWDMVQFARRQGKTGSDVEFDHTIIQTSQTLQGESLLLRCELVILSDFLVVFGSALKDVNLDSTKVDCLKLLVASQEARYPAVEVEAHTFYAQCCLAERTYSSRREIMTAVTNEATEHIEAAKQVCARHPGSTRTVVGEVKKVEEMLKSSTFTTVVSDTEWKSVINAMASEFRGSGHWYTCANNHPFTVGECGMPMETARCPQCGAPVGGQNHTPAEGVRHATELENRFSDLRL</sequence>
<accession>A0A178ZUL9</accession>
<dbReference type="InterPro" id="IPR041677">
    <property type="entry name" value="DNA2/NAM7_AAA_11"/>
</dbReference>
<dbReference type="InterPro" id="IPR041679">
    <property type="entry name" value="DNA2/NAM7-like_C"/>
</dbReference>
<name>A0A178ZUL9_9EURO</name>
<keyword evidence="11" id="KW-1185">Reference proteome</keyword>
<dbReference type="Gene3D" id="3.40.50.300">
    <property type="entry name" value="P-loop containing nucleotide triphosphate hydrolases"/>
    <property type="match status" value="3"/>
</dbReference>
<keyword evidence="7" id="KW-0391">Immunity</keyword>
<dbReference type="FunFam" id="3.40.50.300:FF:001660">
    <property type="entry name" value="NF-X1 finger and helicase protein, putative"/>
    <property type="match status" value="1"/>
</dbReference>
<evidence type="ECO:0000256" key="4">
    <source>
        <dbReference type="ARBA" id="ARBA00022771"/>
    </source>
</evidence>
<dbReference type="Proteomes" id="UP000078343">
    <property type="component" value="Unassembled WGS sequence"/>
</dbReference>
<dbReference type="GO" id="GO:0031380">
    <property type="term" value="C:nuclear RNA-directed RNA polymerase complex"/>
    <property type="evidence" value="ECO:0007669"/>
    <property type="project" value="TreeGrafter"/>
</dbReference>
<keyword evidence="5" id="KW-0378">Hydrolase</keyword>
<dbReference type="InterPro" id="IPR045055">
    <property type="entry name" value="DNA2/NAM7-like"/>
</dbReference>
<reference evidence="10 11" key="1">
    <citation type="submission" date="2016-04" db="EMBL/GenBank/DDBJ databases">
        <title>Draft genome of Fonsecaea erecta CBS 125763.</title>
        <authorList>
            <person name="Weiss V.A."/>
            <person name="Vicente V.A."/>
            <person name="Raittz R.T."/>
            <person name="Moreno L.F."/>
            <person name="De Souza E.M."/>
            <person name="Pedrosa F.O."/>
            <person name="Steffens M.B."/>
            <person name="Faoro H."/>
            <person name="Tadra-Sfeir M.Z."/>
            <person name="Najafzadeh M.J."/>
            <person name="Felipe M.S."/>
            <person name="Teixeira M."/>
            <person name="Sun J."/>
            <person name="Xi L."/>
            <person name="Gomes R."/>
            <person name="De Azevedo C.M."/>
            <person name="Salgado C.G."/>
            <person name="Da Silva M.B."/>
            <person name="Nascimento M.F."/>
            <person name="Queiroz-Telles F."/>
            <person name="Attili D.S."/>
            <person name="Gorbushina A."/>
        </authorList>
    </citation>
    <scope>NUCLEOTIDE SEQUENCE [LARGE SCALE GENOMIC DNA]</scope>
    <source>
        <strain evidence="10 11">CBS 125763</strain>
    </source>
</reference>
<gene>
    <name evidence="10" type="ORF">AYL99_02659</name>
</gene>
<dbReference type="Pfam" id="PF13087">
    <property type="entry name" value="AAA_12"/>
    <property type="match status" value="1"/>
</dbReference>
<proteinExistence type="predicted"/>
<dbReference type="GeneID" id="30006829"/>
<dbReference type="PANTHER" id="PTHR10887:SF445">
    <property type="entry name" value="NFX1-TYPE ZINC FINGER-CONTAINING PROTEIN 1"/>
    <property type="match status" value="1"/>
</dbReference>
<dbReference type="CDD" id="cd18808">
    <property type="entry name" value="SF1_C_Upf1"/>
    <property type="match status" value="1"/>
</dbReference>
<dbReference type="Pfam" id="PF13086">
    <property type="entry name" value="AAA_11"/>
    <property type="match status" value="1"/>
</dbReference>
<feature type="region of interest" description="Disordered" evidence="8">
    <location>
        <begin position="334"/>
        <end position="354"/>
    </location>
</feature>
<organism evidence="10 11">
    <name type="scientific">Fonsecaea erecta</name>
    <dbReference type="NCBI Taxonomy" id="1367422"/>
    <lineage>
        <taxon>Eukaryota</taxon>
        <taxon>Fungi</taxon>
        <taxon>Dikarya</taxon>
        <taxon>Ascomycota</taxon>
        <taxon>Pezizomycotina</taxon>
        <taxon>Eurotiomycetes</taxon>
        <taxon>Chaetothyriomycetidae</taxon>
        <taxon>Chaetothyriales</taxon>
        <taxon>Herpotrichiellaceae</taxon>
        <taxon>Fonsecaea</taxon>
    </lineage>
</organism>
<evidence type="ECO:0000313" key="10">
    <source>
        <dbReference type="EMBL" id="OAP63432.1"/>
    </source>
</evidence>
<dbReference type="InterPro" id="IPR046439">
    <property type="entry name" value="ZF_RZ_dom"/>
</dbReference>
<dbReference type="InterPro" id="IPR027417">
    <property type="entry name" value="P-loop_NTPase"/>
</dbReference>
<evidence type="ECO:0000256" key="2">
    <source>
        <dbReference type="ARBA" id="ARBA00022490"/>
    </source>
</evidence>
<comment type="subcellular location">
    <subcellularLocation>
        <location evidence="1">Cytoplasm</location>
    </subcellularLocation>
</comment>
<dbReference type="CDD" id="cd17936">
    <property type="entry name" value="EEXXEc_NFX1"/>
    <property type="match status" value="1"/>
</dbReference>
<keyword evidence="3" id="KW-0479">Metal-binding</keyword>
<keyword evidence="5" id="KW-0547">Nucleotide-binding</keyword>
<dbReference type="Pfam" id="PF20173">
    <property type="entry name" value="ZnF_RZ-type"/>
    <property type="match status" value="1"/>
</dbReference>
<feature type="domain" description="RZ-type" evidence="9">
    <location>
        <begin position="1607"/>
        <end position="1682"/>
    </location>
</feature>
<keyword evidence="5" id="KW-0347">Helicase</keyword>
<dbReference type="STRING" id="1367422.A0A178ZUL9"/>
<evidence type="ECO:0000256" key="6">
    <source>
        <dbReference type="ARBA" id="ARBA00022833"/>
    </source>
</evidence>
<keyword evidence="6" id="KW-0862">Zinc</keyword>
<protein>
    <recommendedName>
        <fullName evidence="9">RZ-type domain-containing protein</fullName>
    </recommendedName>
</protein>
<keyword evidence="5" id="KW-0067">ATP-binding</keyword>
<dbReference type="OrthoDB" id="2423195at2759"/>
<dbReference type="SUPFAM" id="SSF52540">
    <property type="entry name" value="P-loop containing nucleoside triphosphate hydrolases"/>
    <property type="match status" value="1"/>
</dbReference>
<evidence type="ECO:0000256" key="7">
    <source>
        <dbReference type="ARBA" id="ARBA00022859"/>
    </source>
</evidence>
<dbReference type="GO" id="GO:0005737">
    <property type="term" value="C:cytoplasm"/>
    <property type="evidence" value="ECO:0007669"/>
    <property type="project" value="UniProtKB-SubCell"/>
</dbReference>
<evidence type="ECO:0000256" key="8">
    <source>
        <dbReference type="SAM" id="MobiDB-lite"/>
    </source>
</evidence>
<dbReference type="GO" id="GO:0031048">
    <property type="term" value="P:regulatory ncRNA-mediated heterochromatin formation"/>
    <property type="evidence" value="ECO:0007669"/>
    <property type="project" value="TreeGrafter"/>
</dbReference>
<evidence type="ECO:0000256" key="5">
    <source>
        <dbReference type="ARBA" id="ARBA00022806"/>
    </source>
</evidence>
<dbReference type="GO" id="GO:0008270">
    <property type="term" value="F:zinc ion binding"/>
    <property type="evidence" value="ECO:0007669"/>
    <property type="project" value="UniProtKB-KW"/>
</dbReference>
<dbReference type="EMBL" id="LVYI01000002">
    <property type="protein sequence ID" value="OAP63432.1"/>
    <property type="molecule type" value="Genomic_DNA"/>
</dbReference>
<evidence type="ECO:0000259" key="9">
    <source>
        <dbReference type="PROSITE" id="PS51981"/>
    </source>
</evidence>
<dbReference type="RefSeq" id="XP_018696799.1">
    <property type="nucleotide sequence ID" value="XM_018834175.1"/>
</dbReference>
<keyword evidence="2" id="KW-0963">Cytoplasm</keyword>
<dbReference type="InterPro" id="IPR047187">
    <property type="entry name" value="SF1_C_Upf1"/>
</dbReference>
<dbReference type="PROSITE" id="PS51981">
    <property type="entry name" value="ZF_RZ"/>
    <property type="match status" value="1"/>
</dbReference>